<dbReference type="GO" id="GO:0016987">
    <property type="term" value="F:sigma factor activity"/>
    <property type="evidence" value="ECO:0007669"/>
    <property type="project" value="InterPro"/>
</dbReference>
<dbReference type="InterPro" id="IPR013325">
    <property type="entry name" value="RNA_pol_sigma_r2"/>
</dbReference>
<dbReference type="GO" id="GO:0003677">
    <property type="term" value="F:DNA binding"/>
    <property type="evidence" value="ECO:0007669"/>
    <property type="project" value="InterPro"/>
</dbReference>
<dbReference type="Gene3D" id="3.10.450.50">
    <property type="match status" value="1"/>
</dbReference>
<accession>A0A5N1K172</accession>
<dbReference type="Proteomes" id="UP000327108">
    <property type="component" value="Unassembled WGS sequence"/>
</dbReference>
<name>A0A5N1K172_9HYPH</name>
<comment type="caution">
    <text evidence="4">The sequence shown here is derived from an EMBL/GenBank/DDBJ whole genome shotgun (WGS) entry which is preliminary data.</text>
</comment>
<dbReference type="Pfam" id="PF04542">
    <property type="entry name" value="Sigma70_r2"/>
    <property type="match status" value="1"/>
</dbReference>
<dbReference type="InterPro" id="IPR014284">
    <property type="entry name" value="RNA_pol_sigma-70_dom"/>
</dbReference>
<keyword evidence="5" id="KW-1185">Reference proteome</keyword>
<dbReference type="SUPFAM" id="SSF88659">
    <property type="entry name" value="Sigma3 and sigma4 domains of RNA polymerase sigma factors"/>
    <property type="match status" value="1"/>
</dbReference>
<evidence type="ECO:0000313" key="5">
    <source>
        <dbReference type="Proteomes" id="UP000327108"/>
    </source>
</evidence>
<evidence type="ECO:0000256" key="1">
    <source>
        <dbReference type="ARBA" id="ARBA00011344"/>
    </source>
</evidence>
<evidence type="ECO:0000259" key="2">
    <source>
        <dbReference type="Pfam" id="PF04542"/>
    </source>
</evidence>
<dbReference type="EMBL" id="VYXQ01000009">
    <property type="protein sequence ID" value="KAA9368004.1"/>
    <property type="molecule type" value="Genomic_DNA"/>
</dbReference>
<feature type="domain" description="RNA polymerase sigma factor 70 region 4 type 2" evidence="3">
    <location>
        <begin position="108"/>
        <end position="157"/>
    </location>
</feature>
<dbReference type="NCBIfam" id="TIGR02937">
    <property type="entry name" value="sigma70-ECF"/>
    <property type="match status" value="1"/>
</dbReference>
<dbReference type="OrthoDB" id="9794372at2"/>
<comment type="subunit">
    <text evidence="1">Interacts transiently with the RNA polymerase catalytic core formed by RpoA, RpoB, RpoC and RpoZ (2 alpha, 1 beta, 1 beta' and 1 omega subunit) to form the RNA polymerase holoenzyme that can initiate transcription.</text>
</comment>
<dbReference type="RefSeq" id="WP_095447271.1">
    <property type="nucleotide sequence ID" value="NZ_CP022604.1"/>
</dbReference>
<dbReference type="SUPFAM" id="SSF88946">
    <property type="entry name" value="Sigma2 domain of RNA polymerase sigma factors"/>
    <property type="match status" value="1"/>
</dbReference>
<dbReference type="GO" id="GO:0006352">
    <property type="term" value="P:DNA-templated transcription initiation"/>
    <property type="evidence" value="ECO:0007669"/>
    <property type="project" value="InterPro"/>
</dbReference>
<dbReference type="Gene3D" id="1.10.1740.10">
    <property type="match status" value="1"/>
</dbReference>
<dbReference type="InterPro" id="IPR032710">
    <property type="entry name" value="NTF2-like_dom_sf"/>
</dbReference>
<dbReference type="InterPro" id="IPR013324">
    <property type="entry name" value="RNA_pol_sigma_r3/r4-like"/>
</dbReference>
<evidence type="ECO:0000259" key="3">
    <source>
        <dbReference type="Pfam" id="PF08281"/>
    </source>
</evidence>
<evidence type="ECO:0000313" key="4">
    <source>
        <dbReference type="EMBL" id="KAA9368004.1"/>
    </source>
</evidence>
<feature type="domain" description="RNA polymerase sigma-70 region 2" evidence="2">
    <location>
        <begin position="15"/>
        <end position="78"/>
    </location>
</feature>
<dbReference type="Pfam" id="PF08281">
    <property type="entry name" value="Sigma70_r4_2"/>
    <property type="match status" value="1"/>
</dbReference>
<dbReference type="InterPro" id="IPR007627">
    <property type="entry name" value="RNA_pol_sigma70_r2"/>
</dbReference>
<dbReference type="PANTHER" id="PTHR30173">
    <property type="entry name" value="SIGMA 19 FACTOR"/>
    <property type="match status" value="1"/>
</dbReference>
<reference evidence="4 5" key="1">
    <citation type="submission" date="2019-09" db="EMBL/GenBank/DDBJ databases">
        <title>Biological control of the noxious weed angled onion (Allium triquetrum) thwarted by endophytic bacteria in Victoria, Australia.</title>
        <authorList>
            <person name="Tehranchian P."/>
            <person name="Adair R.J."/>
            <person name="Van T.H."/>
            <person name="Morrison P.D."/>
            <person name="Williams H."/>
            <person name="Lawrie A.C."/>
        </authorList>
    </citation>
    <scope>NUCLEOTIDE SEQUENCE [LARGE SCALE GENOMIC DNA]</scope>
    <source>
        <strain evidence="4 5">RPTAtOch1</strain>
    </source>
</reference>
<dbReference type="NCBIfam" id="NF007214">
    <property type="entry name" value="PRK09636.1"/>
    <property type="match status" value="1"/>
</dbReference>
<gene>
    <name evidence="4" type="ORF">F3W84_10990</name>
</gene>
<dbReference type="PANTHER" id="PTHR30173:SF36">
    <property type="entry name" value="ECF RNA POLYMERASE SIGMA FACTOR SIGJ"/>
    <property type="match status" value="1"/>
</dbReference>
<dbReference type="AlphaFoldDB" id="A0A5N1K172"/>
<dbReference type="InterPro" id="IPR052704">
    <property type="entry name" value="ECF_Sigma-70_Domain"/>
</dbReference>
<dbReference type="SUPFAM" id="SSF54427">
    <property type="entry name" value="NTF2-like"/>
    <property type="match status" value="1"/>
</dbReference>
<organism evidence="4 5">
    <name type="scientific">Ochrobactrum quorumnocens</name>
    <dbReference type="NCBI Taxonomy" id="271865"/>
    <lineage>
        <taxon>Bacteria</taxon>
        <taxon>Pseudomonadati</taxon>
        <taxon>Pseudomonadota</taxon>
        <taxon>Alphaproteobacteria</taxon>
        <taxon>Hyphomicrobiales</taxon>
        <taxon>Brucellaceae</taxon>
        <taxon>Brucella/Ochrobactrum group</taxon>
        <taxon>Ochrobactrum</taxon>
    </lineage>
</organism>
<proteinExistence type="predicted"/>
<dbReference type="InterPro" id="IPR013249">
    <property type="entry name" value="RNA_pol_sigma70_r4_t2"/>
</dbReference>
<dbReference type="InterPro" id="IPR036388">
    <property type="entry name" value="WH-like_DNA-bd_sf"/>
</dbReference>
<dbReference type="Gene3D" id="1.10.10.10">
    <property type="entry name" value="Winged helix-like DNA-binding domain superfamily/Winged helix DNA-binding domain"/>
    <property type="match status" value="1"/>
</dbReference>
<sequence>MQQPLEPQMKDADVFEALRPRLTRIAYRMVGTHAEAEDIVQDAWLRWSAADRKAIREPEGWLVQVTSRLALDHLKSARVRRETYPGTWLPEPLVEEEEDRSDDITLTLMLALDRLSPLERAAFLLHDVFDVGFDEVGRVLDRDAAACRQLASRARDHVRSGRPRYAVAEDRGRTIAEAFFQASRSGDMTTLQSLLAEDVVMYSDGGGIRNAALNPIFGREKIMRFYDGIARKADGLVPAIRHFALFDGLPGHMSLEADGLPQVAALEIEDGLIRGIYLIRNPQKLHHLKIGERAEAGH</sequence>
<protein>
    <submittedName>
        <fullName evidence="4">Sigma-70 family RNA polymerase sigma factor</fullName>
    </submittedName>
</protein>